<dbReference type="EMBL" id="CP013480">
    <property type="protein sequence ID" value="ALS63274.1"/>
    <property type="molecule type" value="Genomic_DNA"/>
</dbReference>
<evidence type="ECO:0000313" key="4">
    <source>
        <dbReference type="Proteomes" id="UP000060277"/>
    </source>
</evidence>
<dbReference type="InterPro" id="IPR025295">
    <property type="entry name" value="eCIS_core_dom"/>
</dbReference>
<evidence type="ECO:0000313" key="3">
    <source>
        <dbReference type="EMBL" id="ALS63274.1"/>
    </source>
</evidence>
<protein>
    <recommendedName>
        <fullName evidence="2">eCIS core domain-containing protein</fullName>
    </recommendedName>
</protein>
<feature type="region of interest" description="Disordered" evidence="1">
    <location>
        <begin position="89"/>
        <end position="121"/>
    </location>
</feature>
<name>A0ABN4JTY8_9BURK</name>
<feature type="compositionally biased region" description="Polar residues" evidence="1">
    <location>
        <begin position="1"/>
        <end position="11"/>
    </location>
</feature>
<reference evidence="4" key="1">
    <citation type="submission" date="2015-12" db="EMBL/GenBank/DDBJ databases">
        <title>Complete genome sequence of Pandoraea norimbergensis DSM 11628.</title>
        <authorList>
            <person name="Ee R."/>
            <person name="Lim Y.-L."/>
            <person name="Yong D."/>
            <person name="Yin W.-F."/>
            <person name="Chan K.-G."/>
        </authorList>
    </citation>
    <scope>NUCLEOTIDE SEQUENCE [LARGE SCALE GENOMIC DNA]</scope>
    <source>
        <strain evidence="4">DSM 11628</strain>
    </source>
</reference>
<evidence type="ECO:0000259" key="2">
    <source>
        <dbReference type="Pfam" id="PF13699"/>
    </source>
</evidence>
<keyword evidence="4" id="KW-1185">Reference proteome</keyword>
<gene>
    <name evidence="3" type="ORF">AT302_13895</name>
</gene>
<accession>A0ABN4JTY8</accession>
<feature type="region of interest" description="Disordered" evidence="1">
    <location>
        <begin position="1"/>
        <end position="22"/>
    </location>
</feature>
<feature type="compositionally biased region" description="Low complexity" evidence="1">
    <location>
        <begin position="112"/>
        <end position="121"/>
    </location>
</feature>
<feature type="domain" description="eCIS core" evidence="2">
    <location>
        <begin position="16"/>
        <end position="80"/>
    </location>
</feature>
<evidence type="ECO:0000256" key="1">
    <source>
        <dbReference type="SAM" id="MobiDB-lite"/>
    </source>
</evidence>
<proteinExistence type="predicted"/>
<dbReference type="Pfam" id="PF13699">
    <property type="entry name" value="eCIS_core"/>
    <property type="match status" value="1"/>
</dbReference>
<organism evidence="3 4">
    <name type="scientific">Pandoraea norimbergensis</name>
    <dbReference type="NCBI Taxonomy" id="93219"/>
    <lineage>
        <taxon>Bacteria</taxon>
        <taxon>Pseudomonadati</taxon>
        <taxon>Pseudomonadota</taxon>
        <taxon>Betaproteobacteria</taxon>
        <taxon>Burkholderiales</taxon>
        <taxon>Burkholderiaceae</taxon>
        <taxon>Pandoraea</taxon>
    </lineage>
</organism>
<sequence>MVAQRQAQAPINRTGLPDSLKSGVESLSGMSMDHVRVHYNSSAPAQLNAHAYAQGSDIHLGPGQEQHLPHEAWHVVQQAQDRVRPTMQLKAGVPVNDDEGLEREADEMGTKALAAANPAAA</sequence>
<dbReference type="Proteomes" id="UP000060277">
    <property type="component" value="Chromosome"/>
</dbReference>